<keyword evidence="1" id="KW-0812">Transmembrane</keyword>
<dbReference type="Proteomes" id="UP000199527">
    <property type="component" value="Unassembled WGS sequence"/>
</dbReference>
<sequence length="311" mass="33957">MVKNQRRAVQYGAAAVFAWSTVATAFKLSLGYMSPSQLLLYAALFSCLALGLIVVLQKKTHLLRTQLQATPGRYLQSGLLNPFLYYLVLFGCYDLLPAQQAQPLNYTWAILFSLLAVPMLGQKLRSWDVMAAIIAYGGVVVIATGGNLLDFQMESYLGYGLALLSTLLWSLYWIVNTRDKGDPVVSLLLSFLVALPFILVTSGYRDGWAMPQWQGIAGAAYVGLFEMGFTFVLWLMALKSAERTAPITNMVFLSPFLSLFFIATFVGETIAPATFIGLALIVSGLATQQLGPRLVRKPAAGETKPNVEDGA</sequence>
<evidence type="ECO:0000313" key="4">
    <source>
        <dbReference type="Proteomes" id="UP000199527"/>
    </source>
</evidence>
<feature type="transmembrane region" description="Helical" evidence="1">
    <location>
        <begin position="127"/>
        <end position="144"/>
    </location>
</feature>
<dbReference type="EMBL" id="FNEM01000004">
    <property type="protein sequence ID" value="SDI96780.1"/>
    <property type="molecule type" value="Genomic_DNA"/>
</dbReference>
<feature type="domain" description="EamA" evidence="2">
    <location>
        <begin position="9"/>
        <end position="143"/>
    </location>
</feature>
<dbReference type="InterPro" id="IPR037185">
    <property type="entry name" value="EmrE-like"/>
</dbReference>
<gene>
    <name evidence="3" type="ORF">SAMN04488540_104106</name>
</gene>
<keyword evidence="1" id="KW-0472">Membrane</keyword>
<feature type="domain" description="EamA" evidence="2">
    <location>
        <begin position="157"/>
        <end position="286"/>
    </location>
</feature>
<dbReference type="GO" id="GO:0016020">
    <property type="term" value="C:membrane"/>
    <property type="evidence" value="ECO:0007669"/>
    <property type="project" value="InterPro"/>
</dbReference>
<keyword evidence="1" id="KW-1133">Transmembrane helix</keyword>
<feature type="transmembrane region" description="Helical" evidence="1">
    <location>
        <begin position="216"/>
        <end position="235"/>
    </location>
</feature>
<dbReference type="Pfam" id="PF00892">
    <property type="entry name" value="EamA"/>
    <property type="match status" value="2"/>
</dbReference>
<feature type="transmembrane region" description="Helical" evidence="1">
    <location>
        <begin position="187"/>
        <end position="204"/>
    </location>
</feature>
<feature type="transmembrane region" description="Helical" evidence="1">
    <location>
        <begin position="156"/>
        <end position="175"/>
    </location>
</feature>
<proteinExistence type="predicted"/>
<reference evidence="4" key="1">
    <citation type="submission" date="2016-10" db="EMBL/GenBank/DDBJ databases">
        <authorList>
            <person name="Varghese N."/>
            <person name="Submissions S."/>
        </authorList>
    </citation>
    <scope>NUCLEOTIDE SEQUENCE [LARGE SCALE GENOMIC DNA]</scope>
    <source>
        <strain evidence="4">DSM 23317</strain>
    </source>
</reference>
<evidence type="ECO:0000313" key="3">
    <source>
        <dbReference type="EMBL" id="SDI96780.1"/>
    </source>
</evidence>
<protein>
    <submittedName>
        <fullName evidence="3">Permease of the drug/metabolite transporter (DMT) superfamily</fullName>
    </submittedName>
</protein>
<organism evidence="3 4">
    <name type="scientific">Ferrimonas sediminum</name>
    <dbReference type="NCBI Taxonomy" id="718193"/>
    <lineage>
        <taxon>Bacteria</taxon>
        <taxon>Pseudomonadati</taxon>
        <taxon>Pseudomonadota</taxon>
        <taxon>Gammaproteobacteria</taxon>
        <taxon>Alteromonadales</taxon>
        <taxon>Ferrimonadaceae</taxon>
        <taxon>Ferrimonas</taxon>
    </lineage>
</organism>
<dbReference type="SUPFAM" id="SSF103481">
    <property type="entry name" value="Multidrug resistance efflux transporter EmrE"/>
    <property type="match status" value="2"/>
</dbReference>
<name>A0A1G8PY76_9GAMM</name>
<dbReference type="AlphaFoldDB" id="A0A1G8PY76"/>
<accession>A0A1G8PY76</accession>
<dbReference type="PANTHER" id="PTHR22911">
    <property type="entry name" value="ACYL-MALONYL CONDENSING ENZYME-RELATED"/>
    <property type="match status" value="1"/>
</dbReference>
<dbReference type="RefSeq" id="WP_090363775.1">
    <property type="nucleotide sequence ID" value="NZ_FNEM01000004.1"/>
</dbReference>
<feature type="transmembrane region" description="Helical" evidence="1">
    <location>
        <begin position="78"/>
        <end position="96"/>
    </location>
</feature>
<evidence type="ECO:0000256" key="1">
    <source>
        <dbReference type="SAM" id="Phobius"/>
    </source>
</evidence>
<feature type="transmembrane region" description="Helical" evidence="1">
    <location>
        <begin position="12"/>
        <end position="32"/>
    </location>
</feature>
<dbReference type="OrthoDB" id="5729944at2"/>
<feature type="transmembrane region" description="Helical" evidence="1">
    <location>
        <begin position="38"/>
        <end position="57"/>
    </location>
</feature>
<dbReference type="InterPro" id="IPR000620">
    <property type="entry name" value="EamA_dom"/>
</dbReference>
<dbReference type="PANTHER" id="PTHR22911:SF137">
    <property type="entry name" value="SOLUTE CARRIER FAMILY 35 MEMBER G2-RELATED"/>
    <property type="match status" value="1"/>
</dbReference>
<evidence type="ECO:0000259" key="2">
    <source>
        <dbReference type="Pfam" id="PF00892"/>
    </source>
</evidence>
<keyword evidence="4" id="KW-1185">Reference proteome</keyword>